<protein>
    <submittedName>
        <fullName evidence="1">Uncharacterized protein</fullName>
    </submittedName>
</protein>
<sequence>PSQGSTKVQLIGNLLLVVYPWAQRFFDESGNLVNSSAMQISTDLRTDDQMVLPVIHRNISVSPGMGLEGAKISLLQPSFGHWVEPRQCSHYSPEKHVLMELTPASRHAFQKLVGWCPIPWAANTTEQP</sequence>
<reference evidence="1" key="1">
    <citation type="submission" date="2025-08" db="UniProtKB">
        <authorList>
            <consortium name="Ensembl"/>
        </authorList>
    </citation>
    <scope>IDENTIFICATION</scope>
</reference>
<name>A0A8D0C5I7_SALMN</name>
<proteinExistence type="predicted"/>
<dbReference type="Proteomes" id="UP000694421">
    <property type="component" value="Unplaced"/>
</dbReference>
<organism evidence="1 2">
    <name type="scientific">Salvator merianae</name>
    <name type="common">Argentine black and white tegu</name>
    <name type="synonym">Tupinambis merianae</name>
    <dbReference type="NCBI Taxonomy" id="96440"/>
    <lineage>
        <taxon>Eukaryota</taxon>
        <taxon>Metazoa</taxon>
        <taxon>Chordata</taxon>
        <taxon>Craniata</taxon>
        <taxon>Vertebrata</taxon>
        <taxon>Euteleostomi</taxon>
        <taxon>Lepidosauria</taxon>
        <taxon>Squamata</taxon>
        <taxon>Bifurcata</taxon>
        <taxon>Unidentata</taxon>
        <taxon>Episquamata</taxon>
        <taxon>Laterata</taxon>
        <taxon>Teiioidea</taxon>
        <taxon>Teiidae</taxon>
        <taxon>Salvator</taxon>
    </lineage>
</organism>
<evidence type="ECO:0000313" key="1">
    <source>
        <dbReference type="Ensembl" id="ENSSMRP00000017761.1"/>
    </source>
</evidence>
<accession>A0A8D0C5I7</accession>
<dbReference type="AlphaFoldDB" id="A0A8D0C5I7"/>
<keyword evidence="2" id="KW-1185">Reference proteome</keyword>
<evidence type="ECO:0000313" key="2">
    <source>
        <dbReference type="Proteomes" id="UP000694421"/>
    </source>
</evidence>
<dbReference type="Ensembl" id="ENSSMRT00000020798.1">
    <property type="protein sequence ID" value="ENSSMRP00000017761.1"/>
    <property type="gene ID" value="ENSSMRG00000013856.1"/>
</dbReference>
<reference evidence="1" key="2">
    <citation type="submission" date="2025-09" db="UniProtKB">
        <authorList>
            <consortium name="Ensembl"/>
        </authorList>
    </citation>
    <scope>IDENTIFICATION</scope>
</reference>